<keyword evidence="3 6" id="KW-0963">Cytoplasm</keyword>
<dbReference type="OrthoDB" id="9807767at2"/>
<evidence type="ECO:0000256" key="5">
    <source>
        <dbReference type="ARBA" id="ARBA00023080"/>
    </source>
</evidence>
<dbReference type="Pfam" id="PF02545">
    <property type="entry name" value="Maf"/>
    <property type="match status" value="1"/>
</dbReference>
<keyword evidence="5 6" id="KW-0546">Nucleotide metabolism</keyword>
<dbReference type="InterPro" id="IPR029001">
    <property type="entry name" value="ITPase-like_fam"/>
</dbReference>
<evidence type="ECO:0000256" key="6">
    <source>
        <dbReference type="HAMAP-Rule" id="MF_00528"/>
    </source>
</evidence>
<evidence type="ECO:0000256" key="4">
    <source>
        <dbReference type="ARBA" id="ARBA00022801"/>
    </source>
</evidence>
<dbReference type="AlphaFoldDB" id="A0A5S5AW84"/>
<dbReference type="PANTHER" id="PTHR43213:SF5">
    <property type="entry name" value="BIFUNCTIONAL DTTP_UTP PYROPHOSPHATASE_METHYLTRANSFERASE PROTEIN-RELATED"/>
    <property type="match status" value="1"/>
</dbReference>
<feature type="site" description="Important for substrate specificity" evidence="6">
    <location>
        <position position="13"/>
    </location>
</feature>
<dbReference type="Gene3D" id="3.90.950.10">
    <property type="match status" value="1"/>
</dbReference>
<dbReference type="NCBIfam" id="TIGR00172">
    <property type="entry name" value="maf"/>
    <property type="match status" value="1"/>
</dbReference>
<dbReference type="PANTHER" id="PTHR43213">
    <property type="entry name" value="BIFUNCTIONAL DTTP/UTP PYROPHOSPHATASE/METHYLTRANSFERASE PROTEIN-RELATED"/>
    <property type="match status" value="1"/>
</dbReference>
<dbReference type="HAMAP" id="MF_00528">
    <property type="entry name" value="Maf"/>
    <property type="match status" value="1"/>
</dbReference>
<comment type="catalytic activity">
    <reaction evidence="6">
        <text>dTTP + H2O = dTMP + diphosphate + H(+)</text>
        <dbReference type="Rhea" id="RHEA:28534"/>
        <dbReference type="ChEBI" id="CHEBI:15377"/>
        <dbReference type="ChEBI" id="CHEBI:15378"/>
        <dbReference type="ChEBI" id="CHEBI:33019"/>
        <dbReference type="ChEBI" id="CHEBI:37568"/>
        <dbReference type="ChEBI" id="CHEBI:63528"/>
        <dbReference type="EC" id="3.6.1.9"/>
    </reaction>
</comment>
<dbReference type="CDD" id="cd00555">
    <property type="entry name" value="Maf"/>
    <property type="match status" value="1"/>
</dbReference>
<protein>
    <recommendedName>
        <fullName evidence="6">dTTP/UTP pyrophosphatase</fullName>
        <shortName evidence="6">dTTPase/UTPase</shortName>
        <ecNumber evidence="6">3.6.1.9</ecNumber>
    </recommendedName>
    <alternativeName>
        <fullName evidence="6">Nucleoside triphosphate pyrophosphatase</fullName>
    </alternativeName>
    <alternativeName>
        <fullName evidence="6">Nucleotide pyrophosphatase</fullName>
        <shortName evidence="6">Nucleotide PPase</shortName>
    </alternativeName>
</protein>
<gene>
    <name evidence="7" type="ORF">LZ11_00611</name>
</gene>
<comment type="function">
    <text evidence="6">Nucleoside triphosphate pyrophosphatase that hydrolyzes dTTP and UTP. May have a dual role in cell division arrest and in preventing the incorporation of modified nucleotides into cellular nucleic acids.</text>
</comment>
<dbReference type="Proteomes" id="UP000322294">
    <property type="component" value="Unassembled WGS sequence"/>
</dbReference>
<dbReference type="InterPro" id="IPR003697">
    <property type="entry name" value="Maf-like"/>
</dbReference>
<evidence type="ECO:0000256" key="2">
    <source>
        <dbReference type="ARBA" id="ARBA00004496"/>
    </source>
</evidence>
<evidence type="ECO:0000313" key="7">
    <source>
        <dbReference type="EMBL" id="TYP57618.1"/>
    </source>
</evidence>
<evidence type="ECO:0000256" key="1">
    <source>
        <dbReference type="ARBA" id="ARBA00001968"/>
    </source>
</evidence>
<organism evidence="7 8">
    <name type="scientific">Thermosediminibacter litoriperuensis</name>
    <dbReference type="NCBI Taxonomy" id="291989"/>
    <lineage>
        <taxon>Bacteria</taxon>
        <taxon>Bacillati</taxon>
        <taxon>Bacillota</taxon>
        <taxon>Clostridia</taxon>
        <taxon>Thermosediminibacterales</taxon>
        <taxon>Thermosediminibacteraceae</taxon>
        <taxon>Thermosediminibacter</taxon>
    </lineage>
</organism>
<reference evidence="7 8" key="1">
    <citation type="submission" date="2019-07" db="EMBL/GenBank/DDBJ databases">
        <title>Genomic Encyclopedia of Type Strains, Phase I: the one thousand microbial genomes (KMG-I) project.</title>
        <authorList>
            <person name="Kyrpides N."/>
        </authorList>
    </citation>
    <scope>NUCLEOTIDE SEQUENCE [LARGE SCALE GENOMIC DNA]</scope>
    <source>
        <strain evidence="7 8">DSM 16647</strain>
    </source>
</reference>
<sequence>MAQKLILASASPRRRELLAQLGLDFKVIPSGIDEAFLPSGPPELAAVRLADQKAADVALRAGEGIVIGADTIVVVDDIILGKPEDENNAREMLTRLSGRWHSVYTGIAVIDTASGRKISDYEESRVKFKKLSPREIENYLKTGEPMDKAGGYGIQGKGALLVERIEGCYYNIVGLPLFKLGFMLSHFGVEIL</sequence>
<keyword evidence="4 6" id="KW-0378">Hydrolase</keyword>
<name>A0A5S5AW84_9FIRM</name>
<comment type="catalytic activity">
    <reaction evidence="6">
        <text>UTP + H2O = UMP + diphosphate + H(+)</text>
        <dbReference type="Rhea" id="RHEA:29395"/>
        <dbReference type="ChEBI" id="CHEBI:15377"/>
        <dbReference type="ChEBI" id="CHEBI:15378"/>
        <dbReference type="ChEBI" id="CHEBI:33019"/>
        <dbReference type="ChEBI" id="CHEBI:46398"/>
        <dbReference type="ChEBI" id="CHEBI:57865"/>
        <dbReference type="EC" id="3.6.1.9"/>
    </reaction>
</comment>
<dbReference type="RefSeq" id="WP_148866423.1">
    <property type="nucleotide sequence ID" value="NZ_VNHO01000005.1"/>
</dbReference>
<dbReference type="SUPFAM" id="SSF52972">
    <property type="entry name" value="ITPase-like"/>
    <property type="match status" value="1"/>
</dbReference>
<feature type="site" description="Important for substrate specificity" evidence="6">
    <location>
        <position position="155"/>
    </location>
</feature>
<dbReference type="GO" id="GO:0009117">
    <property type="term" value="P:nucleotide metabolic process"/>
    <property type="evidence" value="ECO:0007669"/>
    <property type="project" value="UniProtKB-KW"/>
</dbReference>
<dbReference type="GO" id="GO:0005737">
    <property type="term" value="C:cytoplasm"/>
    <property type="evidence" value="ECO:0007669"/>
    <property type="project" value="UniProtKB-SubCell"/>
</dbReference>
<comment type="caution">
    <text evidence="7">The sequence shown here is derived from an EMBL/GenBank/DDBJ whole genome shotgun (WGS) entry which is preliminary data.</text>
</comment>
<dbReference type="GO" id="GO:0036221">
    <property type="term" value="F:UTP diphosphatase activity"/>
    <property type="evidence" value="ECO:0007669"/>
    <property type="project" value="RHEA"/>
</dbReference>
<dbReference type="GO" id="GO:0036218">
    <property type="term" value="F:dTTP diphosphatase activity"/>
    <property type="evidence" value="ECO:0007669"/>
    <property type="project" value="RHEA"/>
</dbReference>
<feature type="active site" description="Proton acceptor" evidence="6">
    <location>
        <position position="70"/>
    </location>
</feature>
<dbReference type="PIRSF" id="PIRSF006305">
    <property type="entry name" value="Maf"/>
    <property type="match status" value="1"/>
</dbReference>
<dbReference type="EC" id="3.6.1.9" evidence="6"/>
<accession>A0A5S5AW84</accession>
<comment type="subcellular location">
    <subcellularLocation>
        <location evidence="2 6">Cytoplasm</location>
    </subcellularLocation>
</comment>
<evidence type="ECO:0000313" key="8">
    <source>
        <dbReference type="Proteomes" id="UP000322294"/>
    </source>
</evidence>
<dbReference type="EMBL" id="VNHO01000005">
    <property type="protein sequence ID" value="TYP57618.1"/>
    <property type="molecule type" value="Genomic_DNA"/>
</dbReference>
<evidence type="ECO:0000256" key="3">
    <source>
        <dbReference type="ARBA" id="ARBA00022490"/>
    </source>
</evidence>
<feature type="site" description="Important for substrate specificity" evidence="6">
    <location>
        <position position="71"/>
    </location>
</feature>
<dbReference type="FunFam" id="3.90.950.10:FF:000005">
    <property type="entry name" value="7-methyl-GTP pyrophosphatase"/>
    <property type="match status" value="1"/>
</dbReference>
<comment type="caution">
    <text evidence="6">Lacks conserved residue(s) required for the propagation of feature annotation.</text>
</comment>
<keyword evidence="8" id="KW-1185">Reference proteome</keyword>
<proteinExistence type="inferred from homology"/>
<comment type="cofactor">
    <cofactor evidence="1 6">
        <name>a divalent metal cation</name>
        <dbReference type="ChEBI" id="CHEBI:60240"/>
    </cofactor>
</comment>
<comment type="similarity">
    <text evidence="6">Belongs to the Maf family. YhdE subfamily.</text>
</comment>